<dbReference type="GO" id="GO:0006357">
    <property type="term" value="P:regulation of transcription by RNA polymerase II"/>
    <property type="evidence" value="ECO:0007669"/>
    <property type="project" value="TreeGrafter"/>
</dbReference>
<reference evidence="5" key="1">
    <citation type="journal article" date="2020" name="Stud. Mycol.">
        <title>101 Dothideomycetes genomes: a test case for predicting lifestyles and emergence of pathogens.</title>
        <authorList>
            <person name="Haridas S."/>
            <person name="Albert R."/>
            <person name="Binder M."/>
            <person name="Bloem J."/>
            <person name="Labutti K."/>
            <person name="Salamov A."/>
            <person name="Andreopoulos B."/>
            <person name="Baker S."/>
            <person name="Barry K."/>
            <person name="Bills G."/>
            <person name="Bluhm B."/>
            <person name="Cannon C."/>
            <person name="Castanera R."/>
            <person name="Culley D."/>
            <person name="Daum C."/>
            <person name="Ezra D."/>
            <person name="Gonzalez J."/>
            <person name="Henrissat B."/>
            <person name="Kuo A."/>
            <person name="Liang C."/>
            <person name="Lipzen A."/>
            <person name="Lutzoni F."/>
            <person name="Magnuson J."/>
            <person name="Mondo S."/>
            <person name="Nolan M."/>
            <person name="Ohm R."/>
            <person name="Pangilinan J."/>
            <person name="Park H.-J."/>
            <person name="Ramirez L."/>
            <person name="Alfaro M."/>
            <person name="Sun H."/>
            <person name="Tritt A."/>
            <person name="Yoshinaga Y."/>
            <person name="Zwiers L.-H."/>
            <person name="Turgeon B."/>
            <person name="Goodwin S."/>
            <person name="Spatafora J."/>
            <person name="Crous P."/>
            <person name="Grigoriev I."/>
        </authorList>
    </citation>
    <scope>NUCLEOTIDE SEQUENCE</scope>
    <source>
        <strain evidence="5">CBS 119925</strain>
    </source>
</reference>
<dbReference type="AlphaFoldDB" id="A0A6A6UX29"/>
<dbReference type="PROSITE" id="PS50157">
    <property type="entry name" value="ZINC_FINGER_C2H2_2"/>
    <property type="match status" value="1"/>
</dbReference>
<feature type="domain" description="C2H2-type" evidence="4">
    <location>
        <begin position="384"/>
        <end position="419"/>
    </location>
</feature>
<dbReference type="PANTHER" id="PTHR46179">
    <property type="entry name" value="ZINC FINGER PROTEIN"/>
    <property type="match status" value="1"/>
</dbReference>
<dbReference type="InterPro" id="IPR013087">
    <property type="entry name" value="Znf_C2H2_type"/>
</dbReference>
<dbReference type="Pfam" id="PF26176">
    <property type="entry name" value="zf_C2H2_17_2"/>
    <property type="match status" value="1"/>
</dbReference>
<sequence length="540" mass="61789">MSGVRKHRKFGKLCKRHGRTHVSHGSISALCADDKLFLRHSWLTVDACLLRDTFYSLKLMQQALRMIQAARTLVNNGFVLAPEYEGGFFIDLTFLANYEHILLRLKAQLKHAQAVEASVWKTLDRFRCKLLGWFFEYPDGQRPLSTTWPWSIKPSLAVLWGVCWMFYPPTGQQQKQQSSRRILQARVLQEDRVRAWTPPQPNQCECSRGRRYSQADNRTRADLDYGLQLLGRDQESSQNRDSYSAGHADTQAFGTSRNGGDDDMHSAPQAEEISLARPSSGHSTRSMPTPISLVDIPRLSPGRERRASEVRRTPVPVVAPVSEDGSQSGDESLLSPRSVSTFKRLEEPKRDHNGRMLCSYCPSDVFFDRRCEWSKHMDKHERPYKCSAKGCEKLQGFTYSGGLSRHEREVHGMHGGKKELFCPYQDCKRSSGTPFTRKENRDEHMRRVHRTNSLTLADDVRGVVRDWREGKDSKKGFSAVNEREAGRVGKRKRYSYDEVGEEDEAGLAGLVKRLQRDVSAKEERIRQLETTIKILREGRG</sequence>
<dbReference type="Pfam" id="PF26177">
    <property type="entry name" value="zf_C2H2_17_1st"/>
    <property type="match status" value="1"/>
</dbReference>
<feature type="coiled-coil region" evidence="2">
    <location>
        <begin position="511"/>
        <end position="538"/>
    </location>
</feature>
<evidence type="ECO:0000256" key="3">
    <source>
        <dbReference type="SAM" id="MobiDB-lite"/>
    </source>
</evidence>
<feature type="compositionally biased region" description="Polar residues" evidence="3">
    <location>
        <begin position="280"/>
        <end position="289"/>
    </location>
</feature>
<dbReference type="InterPro" id="IPR059095">
    <property type="entry name" value="Znf_C2H2_17_2nd"/>
</dbReference>
<keyword evidence="1" id="KW-0862">Zinc</keyword>
<proteinExistence type="predicted"/>
<feature type="region of interest" description="Disordered" evidence="3">
    <location>
        <begin position="198"/>
        <end position="217"/>
    </location>
</feature>
<evidence type="ECO:0000313" key="5">
    <source>
        <dbReference type="EMBL" id="KAF2742066.1"/>
    </source>
</evidence>
<keyword evidence="1" id="KW-0863">Zinc-finger</keyword>
<evidence type="ECO:0000256" key="1">
    <source>
        <dbReference type="PROSITE-ProRule" id="PRU00042"/>
    </source>
</evidence>
<evidence type="ECO:0000313" key="6">
    <source>
        <dbReference type="Proteomes" id="UP000799440"/>
    </source>
</evidence>
<accession>A0A6A6UX29</accession>
<dbReference type="SMART" id="SM00355">
    <property type="entry name" value="ZnF_C2H2"/>
    <property type="match status" value="3"/>
</dbReference>
<dbReference type="GO" id="GO:0008270">
    <property type="term" value="F:zinc ion binding"/>
    <property type="evidence" value="ECO:0007669"/>
    <property type="project" value="UniProtKB-KW"/>
</dbReference>
<dbReference type="PANTHER" id="PTHR46179:SF24">
    <property type="entry name" value="C2H2-TYPE DOMAIN-CONTAINING PROTEIN"/>
    <property type="match status" value="1"/>
</dbReference>
<keyword evidence="1" id="KW-0479">Metal-binding</keyword>
<keyword evidence="2" id="KW-0175">Coiled coil</keyword>
<organism evidence="5 6">
    <name type="scientific">Sporormia fimetaria CBS 119925</name>
    <dbReference type="NCBI Taxonomy" id="1340428"/>
    <lineage>
        <taxon>Eukaryota</taxon>
        <taxon>Fungi</taxon>
        <taxon>Dikarya</taxon>
        <taxon>Ascomycota</taxon>
        <taxon>Pezizomycotina</taxon>
        <taxon>Dothideomycetes</taxon>
        <taxon>Pleosporomycetidae</taxon>
        <taxon>Pleosporales</taxon>
        <taxon>Sporormiaceae</taxon>
        <taxon>Sporormia</taxon>
    </lineage>
</organism>
<dbReference type="OrthoDB" id="5305647at2759"/>
<keyword evidence="6" id="KW-1185">Reference proteome</keyword>
<evidence type="ECO:0000256" key="2">
    <source>
        <dbReference type="SAM" id="Coils"/>
    </source>
</evidence>
<dbReference type="GO" id="GO:0005634">
    <property type="term" value="C:nucleus"/>
    <property type="evidence" value="ECO:0007669"/>
    <property type="project" value="TreeGrafter"/>
</dbReference>
<name>A0A6A6UX29_9PLEO</name>
<feature type="region of interest" description="Disordered" evidence="3">
    <location>
        <begin position="234"/>
        <end position="312"/>
    </location>
</feature>
<dbReference type="InterPro" id="IPR059009">
    <property type="entry name" value="Znf_C2H2_17_1st"/>
</dbReference>
<dbReference type="Gene3D" id="3.30.160.60">
    <property type="entry name" value="Classic Zinc Finger"/>
    <property type="match status" value="2"/>
</dbReference>
<dbReference type="InterPro" id="IPR051061">
    <property type="entry name" value="Zinc_finger_trans_reg"/>
</dbReference>
<dbReference type="Proteomes" id="UP000799440">
    <property type="component" value="Unassembled WGS sequence"/>
</dbReference>
<feature type="compositionally biased region" description="Basic and acidic residues" evidence="3">
    <location>
        <begin position="301"/>
        <end position="312"/>
    </location>
</feature>
<dbReference type="EMBL" id="MU006616">
    <property type="protein sequence ID" value="KAF2742066.1"/>
    <property type="molecule type" value="Genomic_DNA"/>
</dbReference>
<protein>
    <recommendedName>
        <fullName evidence="4">C2H2-type domain-containing protein</fullName>
    </recommendedName>
</protein>
<evidence type="ECO:0000259" key="4">
    <source>
        <dbReference type="PROSITE" id="PS50157"/>
    </source>
</evidence>
<gene>
    <name evidence="5" type="ORF">M011DRAFT_413379</name>
</gene>